<protein>
    <submittedName>
        <fullName evidence="2">Uncharacterized protein</fullName>
    </submittedName>
</protein>
<sequence>MSLVTSVTSASASATLTAASWTVTNGVLPTPLTCGGATVETWKGTGGVEIWPVNNVTWPYVTKCCKTLPILIQQGFVTCTAYCDLGRIVTKNETKELVNCYKSNGQNLPGIEYAGWAGGSYDPESTTSSSSTASATASPTTKANSSTRPRSMGKTEIVITSMMLVSVLAGMML</sequence>
<keyword evidence="3" id="KW-1185">Reference proteome</keyword>
<gene>
    <name evidence="2" type="ORF">AMS68_007389</name>
</gene>
<evidence type="ECO:0000313" key="2">
    <source>
        <dbReference type="EMBL" id="QIX01872.1"/>
    </source>
</evidence>
<feature type="region of interest" description="Disordered" evidence="1">
    <location>
        <begin position="124"/>
        <end position="151"/>
    </location>
</feature>
<organism evidence="2 3">
    <name type="scientific">Peltaster fructicola</name>
    <dbReference type="NCBI Taxonomy" id="286661"/>
    <lineage>
        <taxon>Eukaryota</taxon>
        <taxon>Fungi</taxon>
        <taxon>Dikarya</taxon>
        <taxon>Ascomycota</taxon>
        <taxon>Pezizomycotina</taxon>
        <taxon>Dothideomycetes</taxon>
        <taxon>Dothideomycetes incertae sedis</taxon>
        <taxon>Peltaster</taxon>
    </lineage>
</organism>
<evidence type="ECO:0000313" key="3">
    <source>
        <dbReference type="Proteomes" id="UP000503462"/>
    </source>
</evidence>
<dbReference type="AlphaFoldDB" id="A0A6H0Y4B9"/>
<proteinExistence type="predicted"/>
<accession>A0A6H0Y4B9</accession>
<name>A0A6H0Y4B9_9PEZI</name>
<feature type="compositionally biased region" description="Low complexity" evidence="1">
    <location>
        <begin position="125"/>
        <end position="147"/>
    </location>
</feature>
<reference evidence="2 3" key="1">
    <citation type="journal article" date="2016" name="Sci. Rep.">
        <title>Peltaster fructicola genome reveals evolution from an invasive phytopathogen to an ectophytic parasite.</title>
        <authorList>
            <person name="Xu C."/>
            <person name="Chen H."/>
            <person name="Gleason M.L."/>
            <person name="Xu J.R."/>
            <person name="Liu H."/>
            <person name="Zhang R."/>
            <person name="Sun G."/>
        </authorList>
    </citation>
    <scope>NUCLEOTIDE SEQUENCE [LARGE SCALE GENOMIC DNA]</scope>
    <source>
        <strain evidence="2 3">LNHT1506</strain>
    </source>
</reference>
<dbReference type="Proteomes" id="UP000503462">
    <property type="component" value="Chromosome 5"/>
</dbReference>
<evidence type="ECO:0000256" key="1">
    <source>
        <dbReference type="SAM" id="MobiDB-lite"/>
    </source>
</evidence>
<dbReference type="EMBL" id="CP051143">
    <property type="protein sequence ID" value="QIX01872.1"/>
    <property type="molecule type" value="Genomic_DNA"/>
</dbReference>